<dbReference type="KEGG" id="pacp:FAZ97_29590"/>
<dbReference type="EMBL" id="CP046911">
    <property type="protein sequence ID" value="QGZ59090.1"/>
    <property type="molecule type" value="Genomic_DNA"/>
</dbReference>
<dbReference type="Proteomes" id="UP000434209">
    <property type="component" value="Chromosome 3"/>
</dbReference>
<dbReference type="PIRSF" id="PIRSF003085">
    <property type="entry name" value="CMAS"/>
    <property type="match status" value="1"/>
</dbReference>
<dbReference type="GO" id="GO:0032259">
    <property type="term" value="P:methylation"/>
    <property type="evidence" value="ECO:0007669"/>
    <property type="project" value="UniProtKB-KW"/>
</dbReference>
<gene>
    <name evidence="6" type="ORF">FAZ97_29590</name>
</gene>
<name>A0A7Z2JDH1_9BURK</name>
<evidence type="ECO:0000256" key="2">
    <source>
        <dbReference type="ARBA" id="ARBA00022603"/>
    </source>
</evidence>
<dbReference type="Gene3D" id="3.40.50.150">
    <property type="entry name" value="Vaccinia Virus protein VP39"/>
    <property type="match status" value="1"/>
</dbReference>
<dbReference type="SUPFAM" id="SSF53335">
    <property type="entry name" value="S-adenosyl-L-methionine-dependent methyltransferases"/>
    <property type="match status" value="1"/>
</dbReference>
<organism evidence="6 7">
    <name type="scientific">Paraburkholderia acidiphila</name>
    <dbReference type="NCBI Taxonomy" id="2571747"/>
    <lineage>
        <taxon>Bacteria</taxon>
        <taxon>Pseudomonadati</taxon>
        <taxon>Pseudomonadota</taxon>
        <taxon>Betaproteobacteria</taxon>
        <taxon>Burkholderiales</taxon>
        <taxon>Burkholderiaceae</taxon>
        <taxon>Paraburkholderia</taxon>
    </lineage>
</organism>
<dbReference type="RefSeq" id="WP_158762273.1">
    <property type="nucleotide sequence ID" value="NZ_CP046911.1"/>
</dbReference>
<evidence type="ECO:0000313" key="7">
    <source>
        <dbReference type="Proteomes" id="UP000434209"/>
    </source>
</evidence>
<evidence type="ECO:0000256" key="3">
    <source>
        <dbReference type="ARBA" id="ARBA00022679"/>
    </source>
</evidence>
<dbReference type="GO" id="GO:0008168">
    <property type="term" value="F:methyltransferase activity"/>
    <property type="evidence" value="ECO:0007669"/>
    <property type="project" value="UniProtKB-KW"/>
</dbReference>
<dbReference type="GO" id="GO:0008610">
    <property type="term" value="P:lipid biosynthetic process"/>
    <property type="evidence" value="ECO:0007669"/>
    <property type="project" value="InterPro"/>
</dbReference>
<reference evidence="6 7" key="1">
    <citation type="submission" date="2019-12" db="EMBL/GenBank/DDBJ databases">
        <title>Paraburkholderia acidiphila 7Q-K02 sp. nov and Paraburkholderia acidisoli DHF22 sp. nov., two strains isolated from forest soil.</title>
        <authorList>
            <person name="Gao Z."/>
            <person name="Qiu L."/>
        </authorList>
    </citation>
    <scope>NUCLEOTIDE SEQUENCE [LARGE SCALE GENOMIC DNA]</scope>
    <source>
        <strain evidence="6 7">7Q-K02</strain>
    </source>
</reference>
<keyword evidence="4" id="KW-0949">S-adenosyl-L-methionine</keyword>
<comment type="similarity">
    <text evidence="1">Belongs to the CFA/CMAS family.</text>
</comment>
<dbReference type="PANTHER" id="PTHR43667">
    <property type="entry name" value="CYCLOPROPANE-FATTY-ACYL-PHOSPHOLIPID SYNTHASE"/>
    <property type="match status" value="1"/>
</dbReference>
<keyword evidence="3 6" id="KW-0808">Transferase</keyword>
<keyword evidence="2 6" id="KW-0489">Methyltransferase</keyword>
<sequence>MPDEGKAKHGFGSFLKSFAARVLTERDTHLGDVPNEYFAMWLDPRMVYSCAWFESGEEDLATAQLKKIDHVLTKIGLRPGHRLLDVDCGWGALVMRAAEQYGARCVGITQSKNQFEWARECVKAAGLADRIDIRLQAYADVKGRFDRIASLGMFECEGRSDLQDYVSVLQEHLEPDGVLVSHGITSTAPGSIDSRFGLDSGAYLARYLFPDDELPDLGYALTAMRESGIEVSNIQNLRRHCVRTLRLWEENLRAKEIALRQLVNDRKYQTWRQYLRDWATAFEHDEVSIYEIVGRKVGTRASALPWPGVSQRVT</sequence>
<proteinExistence type="inferred from homology"/>
<protein>
    <submittedName>
        <fullName evidence="6">Methyltransferase domain-containing protein</fullName>
    </submittedName>
</protein>
<accession>A0A7Z2JDH1</accession>
<evidence type="ECO:0000256" key="5">
    <source>
        <dbReference type="ARBA" id="ARBA00023098"/>
    </source>
</evidence>
<evidence type="ECO:0000256" key="1">
    <source>
        <dbReference type="ARBA" id="ARBA00010815"/>
    </source>
</evidence>
<dbReference type="InterPro" id="IPR003333">
    <property type="entry name" value="CMAS"/>
</dbReference>
<dbReference type="InterPro" id="IPR029063">
    <property type="entry name" value="SAM-dependent_MTases_sf"/>
</dbReference>
<dbReference type="OrthoDB" id="9770485at2"/>
<keyword evidence="7" id="KW-1185">Reference proteome</keyword>
<evidence type="ECO:0000256" key="4">
    <source>
        <dbReference type="ARBA" id="ARBA00022691"/>
    </source>
</evidence>
<dbReference type="Pfam" id="PF02353">
    <property type="entry name" value="CMAS"/>
    <property type="match status" value="1"/>
</dbReference>
<dbReference type="PANTHER" id="PTHR43667:SF1">
    <property type="entry name" value="CYCLOPROPANE-FATTY-ACYL-PHOSPHOLIPID SYNTHASE"/>
    <property type="match status" value="1"/>
</dbReference>
<keyword evidence="5" id="KW-0443">Lipid metabolism</keyword>
<dbReference type="AlphaFoldDB" id="A0A7Z2JDH1"/>
<evidence type="ECO:0000313" key="6">
    <source>
        <dbReference type="EMBL" id="QGZ59090.1"/>
    </source>
</evidence>
<dbReference type="CDD" id="cd02440">
    <property type="entry name" value="AdoMet_MTases"/>
    <property type="match status" value="1"/>
</dbReference>
<dbReference type="InterPro" id="IPR050723">
    <property type="entry name" value="CFA/CMAS"/>
</dbReference>